<feature type="domain" description="Acyltransferase 3" evidence="2">
    <location>
        <begin position="11"/>
        <end position="320"/>
    </location>
</feature>
<evidence type="ECO:0000256" key="1">
    <source>
        <dbReference type="SAM" id="Phobius"/>
    </source>
</evidence>
<dbReference type="GO" id="GO:0016747">
    <property type="term" value="F:acyltransferase activity, transferring groups other than amino-acyl groups"/>
    <property type="evidence" value="ECO:0007669"/>
    <property type="project" value="InterPro"/>
</dbReference>
<keyword evidence="1" id="KW-1133">Transmembrane helix</keyword>
<reference evidence="3" key="1">
    <citation type="submission" date="2016-11" db="EMBL/GenBank/DDBJ databases">
        <authorList>
            <person name="Jaros S."/>
            <person name="Januszkiewicz K."/>
            <person name="Wedrychowicz H."/>
        </authorList>
    </citation>
    <scope>NUCLEOTIDE SEQUENCE [LARGE SCALE GENOMIC DNA]</scope>
    <source>
        <strain evidence="3">KHT3</strain>
    </source>
</reference>
<evidence type="ECO:0000313" key="3">
    <source>
        <dbReference type="EMBL" id="SHK54315.1"/>
    </source>
</evidence>
<keyword evidence="1" id="KW-0472">Membrane</keyword>
<feature type="transmembrane region" description="Helical" evidence="1">
    <location>
        <begin position="304"/>
        <end position="327"/>
    </location>
</feature>
<feature type="transmembrane region" description="Helical" evidence="1">
    <location>
        <begin position="129"/>
        <end position="147"/>
    </location>
</feature>
<feature type="transmembrane region" description="Helical" evidence="1">
    <location>
        <begin position="37"/>
        <end position="58"/>
    </location>
</feature>
<name>A0A1M6TBF2_XYLRU</name>
<dbReference type="Pfam" id="PF01757">
    <property type="entry name" value="Acyl_transf_3"/>
    <property type="match status" value="1"/>
</dbReference>
<evidence type="ECO:0000259" key="2">
    <source>
        <dbReference type="Pfam" id="PF01757"/>
    </source>
</evidence>
<feature type="transmembrane region" description="Helical" evidence="1">
    <location>
        <begin position="154"/>
        <end position="173"/>
    </location>
</feature>
<organism evidence="3">
    <name type="scientific">Xylanibacter ruminicola</name>
    <name type="common">Prevotella ruminicola</name>
    <dbReference type="NCBI Taxonomy" id="839"/>
    <lineage>
        <taxon>Bacteria</taxon>
        <taxon>Pseudomonadati</taxon>
        <taxon>Bacteroidota</taxon>
        <taxon>Bacteroidia</taxon>
        <taxon>Bacteroidales</taxon>
        <taxon>Prevotellaceae</taxon>
        <taxon>Xylanibacter</taxon>
    </lineage>
</organism>
<feature type="transmembrane region" description="Helical" evidence="1">
    <location>
        <begin position="12"/>
        <end position="31"/>
    </location>
</feature>
<feature type="transmembrane region" description="Helical" evidence="1">
    <location>
        <begin position="240"/>
        <end position="260"/>
    </location>
</feature>
<dbReference type="InterPro" id="IPR052734">
    <property type="entry name" value="Nod_factor_acetyltransferase"/>
</dbReference>
<feature type="transmembrane region" description="Helical" evidence="1">
    <location>
        <begin position="179"/>
        <end position="197"/>
    </location>
</feature>
<dbReference type="Proteomes" id="UP000184130">
    <property type="component" value="Unassembled WGS sequence"/>
</dbReference>
<dbReference type="AlphaFoldDB" id="A0A1M6TBF2"/>
<feature type="transmembrane region" description="Helical" evidence="1">
    <location>
        <begin position="79"/>
        <end position="96"/>
    </location>
</feature>
<proteinExistence type="predicted"/>
<protein>
    <submittedName>
        <fullName evidence="3">Fucose 4-O-acetylase</fullName>
    </submittedName>
</protein>
<dbReference type="InterPro" id="IPR002656">
    <property type="entry name" value="Acyl_transf_3_dom"/>
</dbReference>
<gene>
    <name evidence="3" type="ORF">SAMN05216463_105127</name>
</gene>
<accession>A0A1M6TBF2</accession>
<keyword evidence="1" id="KW-0812">Transmembrane</keyword>
<feature type="transmembrane region" description="Helical" evidence="1">
    <location>
        <begin position="209"/>
        <end position="228"/>
    </location>
</feature>
<dbReference type="PANTHER" id="PTHR37312">
    <property type="entry name" value="MEMBRANE-BOUND ACYLTRANSFERASE YKRP-RELATED"/>
    <property type="match status" value="1"/>
</dbReference>
<dbReference type="PANTHER" id="PTHR37312:SF1">
    <property type="entry name" value="MEMBRANE-BOUND ACYLTRANSFERASE YKRP-RELATED"/>
    <property type="match status" value="1"/>
</dbReference>
<dbReference type="EMBL" id="FRBD01000005">
    <property type="protein sequence ID" value="SHK54315.1"/>
    <property type="molecule type" value="Genomic_DNA"/>
</dbReference>
<sequence length="342" mass="40204">MMEPNAVANRINWIDWAKAIAITFVVFGHTPEERGSFLLNFIVMFHMPLFFFISGYLTKKEYFNKETFKKYTHTLIIPYFIYNIITYPFWVFRHIIESPNDGWLEFVKPILGTIFIQQTTFCSKPLNGVTWFLVALLIMKIILSFCNKYEFGKYILFIVSVICIISYIYNEFYKFTTDLVPIGFAKCMPFYLIGYLCKRREYLPTTYHKSDGIIFILCFTISILFYNFNRNNFSLSTYGYLFWTICIFAIWGFFCLCRILDHIHTKFILTISIGTIVIMGLHGTVITITNLIFSKLLNVSGITYPWYVAVLISIAIVIIFYPVIILFKKKYPIMLGKNSLNF</sequence>
<feature type="transmembrane region" description="Helical" evidence="1">
    <location>
        <begin position="267"/>
        <end position="292"/>
    </location>
</feature>